<dbReference type="Pfam" id="PF12831">
    <property type="entry name" value="FAD_oxidored"/>
    <property type="match status" value="1"/>
</dbReference>
<comment type="caution">
    <text evidence="7">The sequence shown here is derived from an EMBL/GenBank/DDBJ whole genome shotgun (WGS) entry which is preliminary data.</text>
</comment>
<keyword evidence="2" id="KW-0479">Metal-binding</keyword>
<evidence type="ECO:0000256" key="2">
    <source>
        <dbReference type="ARBA" id="ARBA00022723"/>
    </source>
</evidence>
<sequence>MTRRPLILAALLALPLHAATEADICIYGGTSAGVIAAVQASREGRSVILVEPGQHLGGMSVEGLGGTDIDNHKEFQNSPAVGGLTLEFYRRISARYHREAKFDAMVQQRLKNSSLWGFEPHVAESVFDDWVRESPRITVLRGHRLKEKDGVAKSGTRITAIHCENGAEIRARIFIDATYEGDLLAFAGISFTVGREGNAKYGETKNGIRTDTRHGQLDKRIDPYLTPGTPSSGLIFGVQDSPLGQHGTADESIQGYAFRLCLTKNPANRIPFEKPAGYDPAHYELQRRYIAAGGVISPPGANLPNGKTDPGSWHSLAGNFTGWNHRYPIATYADRELMLRTSRDYIQGVYWFMAHDPSVPEAQRLTWSAWGRCKDEFTDNDGWPRIFYIRNGRRMVSDFVLTEAHVRKNDPEPVEDSVGLIWWPPDLHHARRIVKDGRVWNEGAVFNESKEADWIPCGIPYRSLVPRTSECTNLLSPTCPSSSYVAYGAYRIEFTFMIAAQSAATAASIALDHSQDIQQVSYPALRTRLLKDAQILSVPQK</sequence>
<dbReference type="PANTHER" id="PTHR43498:SF1">
    <property type="entry name" value="COB--COM HETERODISULFIDE REDUCTASE IRON-SULFUR SUBUNIT A"/>
    <property type="match status" value="1"/>
</dbReference>
<dbReference type="Proteomes" id="UP000590740">
    <property type="component" value="Unassembled WGS sequence"/>
</dbReference>
<keyword evidence="4" id="KW-0408">Iron</keyword>
<gene>
    <name evidence="7" type="ORF">HNQ65_001970</name>
</gene>
<dbReference type="AlphaFoldDB" id="A0A7W7YA16"/>
<dbReference type="InterPro" id="IPR039650">
    <property type="entry name" value="HdrA-like"/>
</dbReference>
<dbReference type="Gene3D" id="3.50.50.60">
    <property type="entry name" value="FAD/NAD(P)-binding domain"/>
    <property type="match status" value="1"/>
</dbReference>
<accession>A0A7W7YA16</accession>
<keyword evidence="6" id="KW-0732">Signal</keyword>
<keyword evidence="5" id="KW-0411">Iron-sulfur</keyword>
<proteinExistence type="predicted"/>
<evidence type="ECO:0000256" key="1">
    <source>
        <dbReference type="ARBA" id="ARBA00022485"/>
    </source>
</evidence>
<dbReference type="EMBL" id="JACHIG010000003">
    <property type="protein sequence ID" value="MBB5032393.1"/>
    <property type="molecule type" value="Genomic_DNA"/>
</dbReference>
<evidence type="ECO:0000256" key="5">
    <source>
        <dbReference type="ARBA" id="ARBA00023014"/>
    </source>
</evidence>
<keyword evidence="1" id="KW-0004">4Fe-4S</keyword>
<evidence type="ECO:0008006" key="9">
    <source>
        <dbReference type="Google" id="ProtNLM"/>
    </source>
</evidence>
<reference evidence="7 8" key="1">
    <citation type="submission" date="2020-08" db="EMBL/GenBank/DDBJ databases">
        <title>Genomic Encyclopedia of Type Strains, Phase IV (KMG-IV): sequencing the most valuable type-strain genomes for metagenomic binning, comparative biology and taxonomic classification.</title>
        <authorList>
            <person name="Goeker M."/>
        </authorList>
    </citation>
    <scope>NUCLEOTIDE SEQUENCE [LARGE SCALE GENOMIC DNA]</scope>
    <source>
        <strain evidence="7 8">DSM 12252</strain>
    </source>
</reference>
<evidence type="ECO:0000313" key="7">
    <source>
        <dbReference type="EMBL" id="MBB5032393.1"/>
    </source>
</evidence>
<evidence type="ECO:0000256" key="6">
    <source>
        <dbReference type="SAM" id="SignalP"/>
    </source>
</evidence>
<evidence type="ECO:0000256" key="4">
    <source>
        <dbReference type="ARBA" id="ARBA00023004"/>
    </source>
</evidence>
<protein>
    <recommendedName>
        <fullName evidence="9">FAD dependent oxidoreductase</fullName>
    </recommendedName>
</protein>
<name>A0A7W7YA16_9BACT</name>
<evidence type="ECO:0000313" key="8">
    <source>
        <dbReference type="Proteomes" id="UP000590740"/>
    </source>
</evidence>
<feature type="signal peptide" evidence="6">
    <location>
        <begin position="1"/>
        <end position="18"/>
    </location>
</feature>
<dbReference type="PANTHER" id="PTHR43498">
    <property type="entry name" value="FERREDOXIN:COB-COM HETERODISULFIDE REDUCTASE SUBUNIT A"/>
    <property type="match status" value="1"/>
</dbReference>
<dbReference type="RefSeq" id="WP_184339321.1">
    <property type="nucleotide sequence ID" value="NZ_JACHIG010000003.1"/>
</dbReference>
<feature type="chain" id="PRO_5031346503" description="FAD dependent oxidoreductase" evidence="6">
    <location>
        <begin position="19"/>
        <end position="541"/>
    </location>
</feature>
<dbReference type="GO" id="GO:0051539">
    <property type="term" value="F:4 iron, 4 sulfur cluster binding"/>
    <property type="evidence" value="ECO:0007669"/>
    <property type="project" value="UniProtKB-KW"/>
</dbReference>
<keyword evidence="3" id="KW-0560">Oxidoreductase</keyword>
<dbReference type="InterPro" id="IPR036188">
    <property type="entry name" value="FAD/NAD-bd_sf"/>
</dbReference>
<keyword evidence="8" id="KW-1185">Reference proteome</keyword>
<organism evidence="7 8">
    <name type="scientific">Prosthecobacter vanneervenii</name>
    <dbReference type="NCBI Taxonomy" id="48466"/>
    <lineage>
        <taxon>Bacteria</taxon>
        <taxon>Pseudomonadati</taxon>
        <taxon>Verrucomicrobiota</taxon>
        <taxon>Verrucomicrobiia</taxon>
        <taxon>Verrucomicrobiales</taxon>
        <taxon>Verrucomicrobiaceae</taxon>
        <taxon>Prosthecobacter</taxon>
    </lineage>
</organism>
<evidence type="ECO:0000256" key="3">
    <source>
        <dbReference type="ARBA" id="ARBA00023002"/>
    </source>
</evidence>
<dbReference type="SUPFAM" id="SSF51905">
    <property type="entry name" value="FAD/NAD(P)-binding domain"/>
    <property type="match status" value="1"/>
</dbReference>
<dbReference type="GO" id="GO:0046872">
    <property type="term" value="F:metal ion binding"/>
    <property type="evidence" value="ECO:0007669"/>
    <property type="project" value="UniProtKB-KW"/>
</dbReference>
<dbReference type="GO" id="GO:0016491">
    <property type="term" value="F:oxidoreductase activity"/>
    <property type="evidence" value="ECO:0007669"/>
    <property type="project" value="UniProtKB-KW"/>
</dbReference>